<name>A0AAD1VS73_PELCU</name>
<proteinExistence type="predicted"/>
<organism evidence="2 3">
    <name type="scientific">Pelobates cultripes</name>
    <name type="common">Western spadefoot toad</name>
    <dbReference type="NCBI Taxonomy" id="61616"/>
    <lineage>
        <taxon>Eukaryota</taxon>
        <taxon>Metazoa</taxon>
        <taxon>Chordata</taxon>
        <taxon>Craniata</taxon>
        <taxon>Vertebrata</taxon>
        <taxon>Euteleostomi</taxon>
        <taxon>Amphibia</taxon>
        <taxon>Batrachia</taxon>
        <taxon>Anura</taxon>
        <taxon>Pelobatoidea</taxon>
        <taxon>Pelobatidae</taxon>
        <taxon>Pelobates</taxon>
    </lineage>
</organism>
<dbReference type="Proteomes" id="UP001295444">
    <property type="component" value="Chromosome 02"/>
</dbReference>
<protein>
    <submittedName>
        <fullName evidence="2">Uncharacterized protein</fullName>
    </submittedName>
</protein>
<reference evidence="2" key="1">
    <citation type="submission" date="2022-03" db="EMBL/GenBank/DDBJ databases">
        <authorList>
            <person name="Alioto T."/>
            <person name="Alioto T."/>
            <person name="Gomez Garrido J."/>
        </authorList>
    </citation>
    <scope>NUCLEOTIDE SEQUENCE</scope>
</reference>
<dbReference type="EMBL" id="OW240913">
    <property type="protein sequence ID" value="CAH2253766.1"/>
    <property type="molecule type" value="Genomic_DNA"/>
</dbReference>
<evidence type="ECO:0000313" key="3">
    <source>
        <dbReference type="Proteomes" id="UP001295444"/>
    </source>
</evidence>
<evidence type="ECO:0000256" key="1">
    <source>
        <dbReference type="SAM" id="MobiDB-lite"/>
    </source>
</evidence>
<gene>
    <name evidence="2" type="ORF">PECUL_23A051211</name>
</gene>
<accession>A0AAD1VS73</accession>
<evidence type="ECO:0000313" key="2">
    <source>
        <dbReference type="EMBL" id="CAH2253766.1"/>
    </source>
</evidence>
<dbReference type="AlphaFoldDB" id="A0AAD1VS73"/>
<keyword evidence="3" id="KW-1185">Reference proteome</keyword>
<feature type="region of interest" description="Disordered" evidence="1">
    <location>
        <begin position="54"/>
        <end position="73"/>
    </location>
</feature>
<sequence>MHTLLGCMKSVEDELTTAHQAQLKAAILTQQLTQQHTALTRHVASLEDTMRRRNLKSQELSSNIGTEELPQFT</sequence>